<evidence type="ECO:0000256" key="1">
    <source>
        <dbReference type="SAM" id="MobiDB-lite"/>
    </source>
</evidence>
<feature type="compositionally biased region" description="Polar residues" evidence="1">
    <location>
        <begin position="492"/>
        <end position="512"/>
    </location>
</feature>
<dbReference type="AlphaFoldDB" id="A0A8H7PVN3"/>
<dbReference type="SUPFAM" id="SSF63491">
    <property type="entry name" value="BAG domain"/>
    <property type="match status" value="1"/>
</dbReference>
<proteinExistence type="predicted"/>
<organism evidence="3 4">
    <name type="scientific">Umbelopsis vinacea</name>
    <dbReference type="NCBI Taxonomy" id="44442"/>
    <lineage>
        <taxon>Eukaryota</taxon>
        <taxon>Fungi</taxon>
        <taxon>Fungi incertae sedis</taxon>
        <taxon>Mucoromycota</taxon>
        <taxon>Mucoromycotina</taxon>
        <taxon>Umbelopsidomycetes</taxon>
        <taxon>Umbelopsidales</taxon>
        <taxon>Umbelopsidaceae</taxon>
        <taxon>Umbelopsis</taxon>
    </lineage>
</organism>
<dbReference type="InterPro" id="IPR036533">
    <property type="entry name" value="BAG_dom_sf"/>
</dbReference>
<accession>A0A8H7PVN3</accession>
<evidence type="ECO:0000313" key="3">
    <source>
        <dbReference type="EMBL" id="KAG2180600.1"/>
    </source>
</evidence>
<feature type="domain" description="BAG" evidence="2">
    <location>
        <begin position="295"/>
        <end position="334"/>
    </location>
</feature>
<feature type="compositionally biased region" description="Polar residues" evidence="1">
    <location>
        <begin position="528"/>
        <end position="548"/>
    </location>
</feature>
<gene>
    <name evidence="3" type="ORF">INT44_003604</name>
</gene>
<dbReference type="Gene3D" id="1.20.58.120">
    <property type="entry name" value="BAG domain"/>
    <property type="match status" value="1"/>
</dbReference>
<keyword evidence="4" id="KW-1185">Reference proteome</keyword>
<feature type="region of interest" description="Disordered" evidence="1">
    <location>
        <begin position="138"/>
        <end position="169"/>
    </location>
</feature>
<feature type="region of interest" description="Disordered" evidence="1">
    <location>
        <begin position="338"/>
        <end position="558"/>
    </location>
</feature>
<dbReference type="GO" id="GO:0051087">
    <property type="term" value="F:protein-folding chaperone binding"/>
    <property type="evidence" value="ECO:0007669"/>
    <property type="project" value="InterPro"/>
</dbReference>
<evidence type="ECO:0000313" key="4">
    <source>
        <dbReference type="Proteomes" id="UP000612746"/>
    </source>
</evidence>
<feature type="region of interest" description="Disordered" evidence="1">
    <location>
        <begin position="186"/>
        <end position="236"/>
    </location>
</feature>
<evidence type="ECO:0000259" key="2">
    <source>
        <dbReference type="PROSITE" id="PS51035"/>
    </source>
</evidence>
<dbReference type="PROSITE" id="PS51035">
    <property type="entry name" value="BAG"/>
    <property type="match status" value="1"/>
</dbReference>
<feature type="compositionally biased region" description="Low complexity" evidence="1">
    <location>
        <begin position="411"/>
        <end position="425"/>
    </location>
</feature>
<dbReference type="EMBL" id="JAEPRA010000009">
    <property type="protein sequence ID" value="KAG2180600.1"/>
    <property type="molecule type" value="Genomic_DNA"/>
</dbReference>
<protein>
    <recommendedName>
        <fullName evidence="2">BAG domain-containing protein</fullName>
    </recommendedName>
</protein>
<dbReference type="Proteomes" id="UP000612746">
    <property type="component" value="Unassembled WGS sequence"/>
</dbReference>
<dbReference type="OrthoDB" id="333905at2759"/>
<feature type="compositionally biased region" description="Basic and acidic residues" evidence="1">
    <location>
        <begin position="138"/>
        <end position="149"/>
    </location>
</feature>
<feature type="compositionally biased region" description="Acidic residues" evidence="1">
    <location>
        <begin position="481"/>
        <end position="490"/>
    </location>
</feature>
<dbReference type="InterPro" id="IPR003103">
    <property type="entry name" value="BAG_domain"/>
</dbReference>
<feature type="compositionally biased region" description="Basic and acidic residues" evidence="1">
    <location>
        <begin position="199"/>
        <end position="209"/>
    </location>
</feature>
<reference evidence="3" key="1">
    <citation type="submission" date="2020-12" db="EMBL/GenBank/DDBJ databases">
        <title>Metabolic potential, ecology and presence of endohyphal bacteria is reflected in genomic diversity of Mucoromycotina.</title>
        <authorList>
            <person name="Muszewska A."/>
            <person name="Okrasinska A."/>
            <person name="Steczkiewicz K."/>
            <person name="Drgas O."/>
            <person name="Orlowska M."/>
            <person name="Perlinska-Lenart U."/>
            <person name="Aleksandrzak-Piekarczyk T."/>
            <person name="Szatraj K."/>
            <person name="Zielenkiewicz U."/>
            <person name="Pilsyk S."/>
            <person name="Malc E."/>
            <person name="Mieczkowski P."/>
            <person name="Kruszewska J.S."/>
            <person name="Biernat P."/>
            <person name="Pawlowska J."/>
        </authorList>
    </citation>
    <scope>NUCLEOTIDE SEQUENCE</scope>
    <source>
        <strain evidence="3">WA0000051536</strain>
    </source>
</reference>
<feature type="compositionally biased region" description="Polar residues" evidence="1">
    <location>
        <begin position="465"/>
        <end position="477"/>
    </location>
</feature>
<comment type="caution">
    <text evidence="3">The sequence shown here is derived from an EMBL/GenBank/DDBJ whole genome shotgun (WGS) entry which is preliminary data.</text>
</comment>
<name>A0A8H7PVN3_9FUNG</name>
<sequence>MFTTYQFSDRYPTDYALDPYQSSYSYYAMQQELKKLYRQQLIEQERRRQAAAMEQAIIAAYERERIVRAAKQLAYQREVAERRRRQYEEYYQKELLNNFLGNLLSEDNEDEEMEENYCAYDYEAMQCNKRARLYHKEPKQFYRRQDTSPRKLHHRQKYHQQQQQQQQQDDNEVWLLVQHLKSVEENEAAQASQSTAAVADKKDKGKAVARDTNVTKDTLTRAPKSQEEQPAEENTPVNVETVFRKLKSIGEKLDVIQEKHESVVLATPLTFDTESEDLSRSAPNKEFFSYEDDIMKVLLELDAVESYGLEDIRNQRKALVAKSENLLKIIDEYKQKEWERASASSGAESDTEADQDTTEASKVEAPKATQVEITEETPAEVIESQTEDMETDDTTNLIDQAIDTPKESDVQESTSELTETSETQLPDTNIDAADEDMQVDVPTDVIPDEVSDSSLNEVTGHDQEVSQPSEDQKQSPIVENVSEEDLDFENIDSATAASNEPSSSITNPTETPVTEDEFDMVDDHDVPSRNSPQSEQSPSNEKQTSSKPIQIPIRWSEN</sequence>
<feature type="compositionally biased region" description="Low complexity" evidence="1">
    <location>
        <begin position="188"/>
        <end position="198"/>
    </location>
</feature>
<dbReference type="Pfam" id="PF02179">
    <property type="entry name" value="BAG"/>
    <property type="match status" value="1"/>
</dbReference>